<evidence type="ECO:0000313" key="2">
    <source>
        <dbReference type="Proteomes" id="UP000509510"/>
    </source>
</evidence>
<sequence>MSHLSKFGKRLLRLKQRGFHYSIHQSATASLAYDAYHNCDDFHEKYLKQFDQTPYTSPPNQRLCSLAKTLGTEDRDKGFERIEILKAWLQGTVLAGKHTNALVILSIESMTPRHRDYAPAFKRPPQHGINTLALAAVLKSPAFTVPIIQIPYHSNVTGREEMLPFSVALMSSPGE</sequence>
<evidence type="ECO:0000313" key="1">
    <source>
        <dbReference type="EMBL" id="QKX64225.1"/>
    </source>
</evidence>
<reference evidence="2" key="1">
    <citation type="submission" date="2020-06" db="EMBL/GenBank/DDBJ databases">
        <title>A chromosome-scale genome assembly of Talaromyces rugulosus W13939.</title>
        <authorList>
            <person name="Wang B."/>
            <person name="Guo L."/>
            <person name="Ye K."/>
            <person name="Wang L."/>
        </authorList>
    </citation>
    <scope>NUCLEOTIDE SEQUENCE [LARGE SCALE GENOMIC DNA]</scope>
    <source>
        <strain evidence="2">W13939</strain>
    </source>
</reference>
<dbReference type="GeneID" id="55998876"/>
<keyword evidence="2" id="KW-1185">Reference proteome</keyword>
<proteinExistence type="predicted"/>
<dbReference type="EMBL" id="CP055903">
    <property type="protein sequence ID" value="QKX64225.1"/>
    <property type="molecule type" value="Genomic_DNA"/>
</dbReference>
<organism evidence="1 2">
    <name type="scientific">Talaromyces rugulosus</name>
    <name type="common">Penicillium rugulosum</name>
    <dbReference type="NCBI Taxonomy" id="121627"/>
    <lineage>
        <taxon>Eukaryota</taxon>
        <taxon>Fungi</taxon>
        <taxon>Dikarya</taxon>
        <taxon>Ascomycota</taxon>
        <taxon>Pezizomycotina</taxon>
        <taxon>Eurotiomycetes</taxon>
        <taxon>Eurotiomycetidae</taxon>
        <taxon>Eurotiales</taxon>
        <taxon>Trichocomaceae</taxon>
        <taxon>Talaromyces</taxon>
        <taxon>Talaromyces sect. Islandici</taxon>
    </lineage>
</organism>
<dbReference type="KEGG" id="trg:TRUGW13939_11398"/>
<dbReference type="Proteomes" id="UP000509510">
    <property type="component" value="Chromosome VI"/>
</dbReference>
<dbReference type="RefSeq" id="XP_035350399.1">
    <property type="nucleotide sequence ID" value="XM_035494506.1"/>
</dbReference>
<name>A0A7H8RF87_TALRU</name>
<dbReference type="AlphaFoldDB" id="A0A7H8RF87"/>
<protein>
    <submittedName>
        <fullName evidence="1">Uncharacterized protein</fullName>
    </submittedName>
</protein>
<accession>A0A7H8RF87</accession>
<dbReference type="OrthoDB" id="4347796at2759"/>
<gene>
    <name evidence="1" type="ORF">TRUGW13939_11398</name>
</gene>